<comment type="caution">
    <text evidence="4">The sequence shown here is derived from an EMBL/GenBank/DDBJ whole genome shotgun (WGS) entry which is preliminary data.</text>
</comment>
<name>A0A8H7ZX21_9FUNG</name>
<sequence length="384" mass="38550">MYVPAPGRTAGARAPAAAPMLALIAALSGSGAWAQTAPPAGGSPVFPIVRQSDCAPQFSVGGIVVSGCTTLESPAGNQPYCLLAAPRNGAKLGLCSLDSVRPRFGKAQDGTAQPCDASTPVPDRGGAVFGCFAANAAGNQLLCNSGARGLLPCFVADAPPPTRDEDGPPATGAPPLAPPLAPPPAAPPEAAPRPRGGLSTAGVALVVAAGTLVSLAALAAVVYRRKRRRQFAAAREGFAPEKRFEAAASSAKKSEPRFEAEVVAAAPADDAPADDAPADDAPAGGAGPAKAYRTSSQFGYQSSAPVPDGKSAASTPAPAAAAGSPAARAPRSLGKFVIASTYTPTLNDEITIQPGDIVEVYQEDRARGVFPMHCIDKDMGRLDD</sequence>
<dbReference type="EMBL" id="JAEFCI010004254">
    <property type="protein sequence ID" value="KAG5461066.1"/>
    <property type="molecule type" value="Genomic_DNA"/>
</dbReference>
<evidence type="ECO:0000256" key="1">
    <source>
        <dbReference type="SAM" id="MobiDB-lite"/>
    </source>
</evidence>
<feature type="compositionally biased region" description="Pro residues" evidence="1">
    <location>
        <begin position="171"/>
        <end position="191"/>
    </location>
</feature>
<dbReference type="InterPro" id="IPR036028">
    <property type="entry name" value="SH3-like_dom_sf"/>
</dbReference>
<evidence type="ECO:0000256" key="3">
    <source>
        <dbReference type="SAM" id="SignalP"/>
    </source>
</evidence>
<keyword evidence="2" id="KW-1133">Transmembrane helix</keyword>
<feature type="region of interest" description="Disordered" evidence="1">
    <location>
        <begin position="267"/>
        <end position="326"/>
    </location>
</feature>
<keyword evidence="5" id="KW-1185">Reference proteome</keyword>
<feature type="transmembrane region" description="Helical" evidence="2">
    <location>
        <begin position="201"/>
        <end position="223"/>
    </location>
</feature>
<dbReference type="Proteomes" id="UP000673691">
    <property type="component" value="Unassembled WGS sequence"/>
</dbReference>
<reference evidence="4 5" key="1">
    <citation type="journal article" name="Sci. Rep.">
        <title>Genome-scale phylogenetic analyses confirm Olpidium as the closest living zoosporic fungus to the non-flagellated, terrestrial fungi.</title>
        <authorList>
            <person name="Chang Y."/>
            <person name="Rochon D."/>
            <person name="Sekimoto S."/>
            <person name="Wang Y."/>
            <person name="Chovatia M."/>
            <person name="Sandor L."/>
            <person name="Salamov A."/>
            <person name="Grigoriev I.V."/>
            <person name="Stajich J.E."/>
            <person name="Spatafora J.W."/>
        </authorList>
    </citation>
    <scope>NUCLEOTIDE SEQUENCE [LARGE SCALE GENOMIC DNA]</scope>
    <source>
        <strain evidence="4">S191</strain>
    </source>
</reference>
<feature type="chain" id="PRO_5034950547" description="SH3 domain-containing protein" evidence="3">
    <location>
        <begin position="35"/>
        <end position="384"/>
    </location>
</feature>
<evidence type="ECO:0000313" key="5">
    <source>
        <dbReference type="Proteomes" id="UP000673691"/>
    </source>
</evidence>
<evidence type="ECO:0000313" key="4">
    <source>
        <dbReference type="EMBL" id="KAG5461066.1"/>
    </source>
</evidence>
<keyword evidence="3" id="KW-0732">Signal</keyword>
<feature type="compositionally biased region" description="Low complexity" evidence="1">
    <location>
        <begin position="311"/>
        <end position="326"/>
    </location>
</feature>
<feature type="compositionally biased region" description="Polar residues" evidence="1">
    <location>
        <begin position="293"/>
        <end position="304"/>
    </location>
</feature>
<proteinExistence type="predicted"/>
<dbReference type="SUPFAM" id="SSF50044">
    <property type="entry name" value="SH3-domain"/>
    <property type="match status" value="1"/>
</dbReference>
<dbReference type="OrthoDB" id="5340910at2759"/>
<evidence type="ECO:0008006" key="6">
    <source>
        <dbReference type="Google" id="ProtNLM"/>
    </source>
</evidence>
<dbReference type="AlphaFoldDB" id="A0A8H7ZX21"/>
<keyword evidence="2" id="KW-0812">Transmembrane</keyword>
<evidence type="ECO:0000256" key="2">
    <source>
        <dbReference type="SAM" id="Phobius"/>
    </source>
</evidence>
<feature type="signal peptide" evidence="3">
    <location>
        <begin position="1"/>
        <end position="34"/>
    </location>
</feature>
<keyword evidence="2" id="KW-0472">Membrane</keyword>
<protein>
    <recommendedName>
        <fullName evidence="6">SH3 domain-containing protein</fullName>
    </recommendedName>
</protein>
<accession>A0A8H7ZX21</accession>
<organism evidence="4 5">
    <name type="scientific">Olpidium bornovanus</name>
    <dbReference type="NCBI Taxonomy" id="278681"/>
    <lineage>
        <taxon>Eukaryota</taxon>
        <taxon>Fungi</taxon>
        <taxon>Fungi incertae sedis</taxon>
        <taxon>Olpidiomycota</taxon>
        <taxon>Olpidiomycotina</taxon>
        <taxon>Olpidiomycetes</taxon>
        <taxon>Olpidiales</taxon>
        <taxon>Olpidiaceae</taxon>
        <taxon>Olpidium</taxon>
    </lineage>
</organism>
<gene>
    <name evidence="4" type="ORF">BJ554DRAFT_6799</name>
</gene>
<feature type="region of interest" description="Disordered" evidence="1">
    <location>
        <begin position="158"/>
        <end position="196"/>
    </location>
</feature>